<gene>
    <name evidence="3" type="primary">ccmI</name>
    <name evidence="3" type="ORF">QNA08_12450</name>
</gene>
<dbReference type="InterPro" id="IPR051263">
    <property type="entry name" value="C-type_cytochrome_biogenesis"/>
</dbReference>
<dbReference type="PANTHER" id="PTHR47870:SF1">
    <property type="entry name" value="CYTOCHROME C-TYPE BIOGENESIS PROTEIN CCMH"/>
    <property type="match status" value="1"/>
</dbReference>
<dbReference type="RefSeq" id="WP_283741038.1">
    <property type="nucleotide sequence ID" value="NZ_JASJEV010000007.1"/>
</dbReference>
<accession>A0ABT7AI38</accession>
<dbReference type="EMBL" id="JASJEV010000007">
    <property type="protein sequence ID" value="MDJ1159047.1"/>
    <property type="molecule type" value="Genomic_DNA"/>
</dbReference>
<reference evidence="3 4" key="1">
    <citation type="submission" date="2023-05" db="EMBL/GenBank/DDBJ databases">
        <title>Chelatococcus sp. nov., a moderately thermophilic bacterium isolated from hot spring microbial mat.</title>
        <authorList>
            <person name="Hu C.-J."/>
            <person name="Li W.-J."/>
        </authorList>
    </citation>
    <scope>NUCLEOTIDE SEQUENCE [LARGE SCALE GENOMIC DNA]</scope>
    <source>
        <strain evidence="3 4">SYSU G07232</strain>
    </source>
</reference>
<proteinExistence type="predicted"/>
<evidence type="ECO:0000256" key="2">
    <source>
        <dbReference type="ARBA" id="ARBA00022748"/>
    </source>
</evidence>
<dbReference type="Gene3D" id="1.25.40.10">
    <property type="entry name" value="Tetratricopeptide repeat domain"/>
    <property type="match status" value="1"/>
</dbReference>
<keyword evidence="4" id="KW-1185">Reference proteome</keyword>
<dbReference type="SUPFAM" id="SSF48452">
    <property type="entry name" value="TPR-like"/>
    <property type="match status" value="1"/>
</dbReference>
<evidence type="ECO:0000313" key="3">
    <source>
        <dbReference type="EMBL" id="MDJ1159047.1"/>
    </source>
</evidence>
<dbReference type="InterPro" id="IPR011990">
    <property type="entry name" value="TPR-like_helical_dom_sf"/>
</dbReference>
<sequence>MAIWVIFALMTGAAVLAVLWPLSRQRTAAADDGTGDDAAFYRQQIAEIERDAARGALTAAEAEAAKAEAGRRLLRAAAAAEHAAADQEGEPALRRRRAASAVTLSTIPLVALALYGALGSPQLPSVPHAERLAGDPRGLDLAAAVARIEAHLARTPEDGRGWEVLAPVYLKSGRAEDAVKAYAAALRLLGDAPQRYADYGEAMVVAAGGTVTADARTAFERALALDGTAPKPKFYLAVAAEQDGRRQDALALLADLARSGPADAPWQPVVRERMARLGGESGAAAVAALPPAERDAAIRGMVASLEARLTAEGGSVDGWLGLVRSYAVLGERGKARAALARAAERLAGDAEAERRLTAAARDLDLDITSDSGKEVSR</sequence>
<dbReference type="PANTHER" id="PTHR47870">
    <property type="entry name" value="CYTOCHROME C-TYPE BIOGENESIS PROTEIN CCMH"/>
    <property type="match status" value="1"/>
</dbReference>
<dbReference type="Proteomes" id="UP001321492">
    <property type="component" value="Unassembled WGS sequence"/>
</dbReference>
<protein>
    <submittedName>
        <fullName evidence="3">C-type cytochrome biogenesis protein CcmI</fullName>
    </submittedName>
</protein>
<keyword evidence="2" id="KW-0201">Cytochrome c-type biogenesis</keyword>
<evidence type="ECO:0000256" key="1">
    <source>
        <dbReference type="ARBA" id="ARBA00004196"/>
    </source>
</evidence>
<comment type="caution">
    <text evidence="3">The sequence shown here is derived from an EMBL/GenBank/DDBJ whole genome shotgun (WGS) entry which is preliminary data.</text>
</comment>
<dbReference type="NCBIfam" id="TIGR03142">
    <property type="entry name" value="cytochro_ccmI"/>
    <property type="match status" value="1"/>
</dbReference>
<evidence type="ECO:0000313" key="4">
    <source>
        <dbReference type="Proteomes" id="UP001321492"/>
    </source>
</evidence>
<name>A0ABT7AI38_9HYPH</name>
<organism evidence="3 4">
    <name type="scientific">Chelatococcus albus</name>
    <dbReference type="NCBI Taxonomy" id="3047466"/>
    <lineage>
        <taxon>Bacteria</taxon>
        <taxon>Pseudomonadati</taxon>
        <taxon>Pseudomonadota</taxon>
        <taxon>Alphaproteobacteria</taxon>
        <taxon>Hyphomicrobiales</taxon>
        <taxon>Chelatococcaceae</taxon>
        <taxon>Chelatococcus</taxon>
    </lineage>
</organism>
<dbReference type="InterPro" id="IPR017560">
    <property type="entry name" value="Cyt_c_biogenesis_CcmI"/>
</dbReference>
<comment type="subcellular location">
    <subcellularLocation>
        <location evidence="1">Cell envelope</location>
    </subcellularLocation>
</comment>